<reference evidence="1 2" key="1">
    <citation type="submission" date="2019-11" db="EMBL/GenBank/DDBJ databases">
        <title>Draft Genome Sequence of Plant Growth-Promoting Rhizosphere-Associated Bacteria.</title>
        <authorList>
            <person name="Vasilyev I.Y."/>
            <person name="Radchenko V."/>
            <person name="Ilnitskaya E.V."/>
        </authorList>
    </citation>
    <scope>NUCLEOTIDE SEQUENCE [LARGE SCALE GENOMIC DNA]</scope>
    <source>
        <strain evidence="1 2">VRA_01-1sq_f</strain>
    </source>
</reference>
<protein>
    <submittedName>
        <fullName evidence="1">Type I restriction endonuclease subunit S</fullName>
    </submittedName>
</protein>
<dbReference type="Proteomes" id="UP000467635">
    <property type="component" value="Unassembled WGS sequence"/>
</dbReference>
<sequence length="52" mass="5874">MIDTSNWKKYKVSDLFDIRPTKRYNLKNALLMDEIGINPVVGNVAYNNGVSG</sequence>
<keyword evidence="1" id="KW-0255">Endonuclease</keyword>
<gene>
    <name evidence="1" type="ORF">GKC33_12100</name>
</gene>
<dbReference type="AlphaFoldDB" id="A0A7X2MH92"/>
<keyword evidence="1" id="KW-0378">Hydrolase</keyword>
<organism evidence="1 2">
    <name type="scientific">Ligilactobacillus salivarius</name>
    <dbReference type="NCBI Taxonomy" id="1624"/>
    <lineage>
        <taxon>Bacteria</taxon>
        <taxon>Bacillati</taxon>
        <taxon>Bacillota</taxon>
        <taxon>Bacilli</taxon>
        <taxon>Lactobacillales</taxon>
        <taxon>Lactobacillaceae</taxon>
        <taxon>Ligilactobacillus</taxon>
    </lineage>
</organism>
<keyword evidence="1" id="KW-0540">Nuclease</keyword>
<dbReference type="EMBL" id="WKKX01000828">
    <property type="protein sequence ID" value="MSE09391.1"/>
    <property type="molecule type" value="Genomic_DNA"/>
</dbReference>
<evidence type="ECO:0000313" key="2">
    <source>
        <dbReference type="Proteomes" id="UP000467635"/>
    </source>
</evidence>
<name>A0A7X2MH92_9LACO</name>
<evidence type="ECO:0000313" key="1">
    <source>
        <dbReference type="EMBL" id="MSE09391.1"/>
    </source>
</evidence>
<feature type="non-terminal residue" evidence="1">
    <location>
        <position position="52"/>
    </location>
</feature>
<proteinExistence type="predicted"/>
<comment type="caution">
    <text evidence="1">The sequence shown here is derived from an EMBL/GenBank/DDBJ whole genome shotgun (WGS) entry which is preliminary data.</text>
</comment>
<dbReference type="GO" id="GO:0004519">
    <property type="term" value="F:endonuclease activity"/>
    <property type="evidence" value="ECO:0007669"/>
    <property type="project" value="UniProtKB-KW"/>
</dbReference>
<accession>A0A7X2MH92</accession>